<reference evidence="2 3" key="1">
    <citation type="submission" date="2007-04" db="EMBL/GenBank/DDBJ databases">
        <authorList>
            <person name="Fulton L."/>
            <person name="Clifton S."/>
            <person name="Fulton B."/>
            <person name="Xu J."/>
            <person name="Minx P."/>
            <person name="Pepin K.H."/>
            <person name="Johnson M."/>
            <person name="Thiruvilangam P."/>
            <person name="Bhonagiri V."/>
            <person name="Nash W.E."/>
            <person name="Mardis E.R."/>
            <person name="Wilson R.K."/>
        </authorList>
    </citation>
    <scope>NUCLEOTIDE SEQUENCE [LARGE SCALE GENOMIC DNA]</scope>
    <source>
        <strain evidence="2 3">ATCC 29149</strain>
    </source>
</reference>
<reference evidence="2 3" key="2">
    <citation type="submission" date="2007-06" db="EMBL/GenBank/DDBJ databases">
        <title>Draft genome sequence of Ruminococcus gnavus (ATCC 29149).</title>
        <authorList>
            <person name="Sudarsanam P."/>
            <person name="Ley R."/>
            <person name="Guruge J."/>
            <person name="Turnbaugh P.J."/>
            <person name="Mahowald M."/>
            <person name="Liep D."/>
            <person name="Gordon J."/>
        </authorList>
    </citation>
    <scope>NUCLEOTIDE SEQUENCE [LARGE SCALE GENOMIC DNA]</scope>
    <source>
        <strain evidence="2 3">ATCC 29149</strain>
    </source>
</reference>
<proteinExistence type="predicted"/>
<evidence type="ECO:0000259" key="1">
    <source>
        <dbReference type="Pfam" id="PF00882"/>
    </source>
</evidence>
<sequence length="307" mass="35422">MDFSFIFWKIVIRYKIGFEKTKAAGVLIEERGEHMPTTYTHYRFGKDVLDALPRRIQTAMETNRELFDIGLHGPDILFYYRALIPNSVSGQGYGMHKQMADLFFERAKKVIADADDKTMSRAYIYGFICHFALDSECHPYVEKMIQKSGIGHSEIEMEFDRYLLIEDKFDPLTYRQTEHIHATEKNAKVVAPFFDHVTAQQARKALKGMQLCHKALYAPGKTKRNLLFGAMKTAGQYDKFHGLVMSEEPNPKCREYCLLLNKLYEGAIPVAVDLIMKYQNYLLGTGDLPKRFHCTFGAGDKWEELVL</sequence>
<dbReference type="AlphaFoldDB" id="A7B056"/>
<dbReference type="EMBL" id="AAYG02000009">
    <property type="protein sequence ID" value="EDN78522.1"/>
    <property type="molecule type" value="Genomic_DNA"/>
</dbReference>
<evidence type="ECO:0000313" key="2">
    <source>
        <dbReference type="EMBL" id="EDN78522.1"/>
    </source>
</evidence>
<accession>A7B056</accession>
<dbReference type="Pfam" id="PF00882">
    <property type="entry name" value="Zn_dep_PLPC"/>
    <property type="match status" value="1"/>
</dbReference>
<protein>
    <recommendedName>
        <fullName evidence="1">Phospholipase C/D domain-containing protein</fullName>
    </recommendedName>
</protein>
<feature type="domain" description="Phospholipase C/D" evidence="1">
    <location>
        <begin position="40"/>
        <end position="199"/>
    </location>
</feature>
<dbReference type="eggNOG" id="COG0770">
    <property type="taxonomic scope" value="Bacteria"/>
</dbReference>
<dbReference type="Proteomes" id="UP000004410">
    <property type="component" value="Unassembled WGS sequence"/>
</dbReference>
<evidence type="ECO:0000313" key="3">
    <source>
        <dbReference type="Proteomes" id="UP000004410"/>
    </source>
</evidence>
<comment type="caution">
    <text evidence="2">The sequence shown here is derived from an EMBL/GenBank/DDBJ whole genome shotgun (WGS) entry which is preliminary data.</text>
</comment>
<organism evidence="2 3">
    <name type="scientific">Mediterraneibacter gnavus (strain ATCC 29149 / DSM 114966 / JCM 6515 / VPI C7-9)</name>
    <name type="common">Ruminococcus gnavus</name>
    <dbReference type="NCBI Taxonomy" id="411470"/>
    <lineage>
        <taxon>Bacteria</taxon>
        <taxon>Bacillati</taxon>
        <taxon>Bacillota</taxon>
        <taxon>Clostridia</taxon>
        <taxon>Lachnospirales</taxon>
        <taxon>Lachnospiraceae</taxon>
        <taxon>Mediterraneibacter</taxon>
    </lineage>
</organism>
<dbReference type="PaxDb" id="411470-RUMGNA_00932"/>
<name>A7B056_MEDG7</name>
<dbReference type="InterPro" id="IPR029002">
    <property type="entry name" value="PLPC/GPLD1"/>
</dbReference>
<gene>
    <name evidence="2" type="ORF">RUMGNA_00932</name>
</gene>